<dbReference type="AlphaFoldDB" id="A0A0F9PPR4"/>
<organism evidence="1">
    <name type="scientific">marine sediment metagenome</name>
    <dbReference type="NCBI Taxonomy" id="412755"/>
    <lineage>
        <taxon>unclassified sequences</taxon>
        <taxon>metagenomes</taxon>
        <taxon>ecological metagenomes</taxon>
    </lineage>
</organism>
<evidence type="ECO:0000313" key="1">
    <source>
        <dbReference type="EMBL" id="KKN26587.1"/>
    </source>
</evidence>
<accession>A0A0F9PPR4</accession>
<dbReference type="EMBL" id="LAZR01002708">
    <property type="protein sequence ID" value="KKN26587.1"/>
    <property type="molecule type" value="Genomic_DNA"/>
</dbReference>
<comment type="caution">
    <text evidence="1">The sequence shown here is derived from an EMBL/GenBank/DDBJ whole genome shotgun (WGS) entry which is preliminary data.</text>
</comment>
<evidence type="ECO:0008006" key="2">
    <source>
        <dbReference type="Google" id="ProtNLM"/>
    </source>
</evidence>
<sequence length="560" mass="65677">MDKIRIDISNTENPLRNFYQRHQKIDFAEKSSIIDEDITNFLKISKVKRGFLNQEEANDLVIKIYQFLYEKLIIELSKYDISVFYHAYKQLELIMAEKIGFYQNYISLSKIASQESLNPDIHKIKIGSNRWEPPIRLLISIILQQGIKGSRVFDGENWSYIFCLCVKLINSSSISDNMYYRTENFTFHIDNTYKLSYNNSNLYDYENYSKSLANKTFNYHKEESELKSEVNNDKTVLEKHQLPSSIEEVNNALLKEYGFSYGNFIMVLVVLGKMMYNKVKVINLDALRESEIFPLFKISKEILIKNLAQLWKAIEESELRNIINFLSIGFNTYNDIAEQIIPSKLHKNYKRLPYFPLISIKDEIIYGNEICLESSRLWVSKIMQGVFPLRIKDNSELKKALNLLHSEKDNLFEDICEEIANNTLGKRYVEKGIDNFHRISKALPKKPECGEIDLLAVNPNTNKIFVLDAKNDAFKYSSSDIKNQDKRYFGENSYYEHLMKKVEFIKDNLNFILEHFSIEESDEITIKKGFIIKETIQHAHKKGTDVDFILKKDLGKYLLE</sequence>
<gene>
    <name evidence="1" type="ORF">LCGC14_0873250</name>
</gene>
<protein>
    <recommendedName>
        <fullName evidence="2">NERD domain-containing protein</fullName>
    </recommendedName>
</protein>
<name>A0A0F9PPR4_9ZZZZ</name>
<reference evidence="1" key="1">
    <citation type="journal article" date="2015" name="Nature">
        <title>Complex archaea that bridge the gap between prokaryotes and eukaryotes.</title>
        <authorList>
            <person name="Spang A."/>
            <person name="Saw J.H."/>
            <person name="Jorgensen S.L."/>
            <person name="Zaremba-Niedzwiedzka K."/>
            <person name="Martijn J."/>
            <person name="Lind A.E."/>
            <person name="van Eijk R."/>
            <person name="Schleper C."/>
            <person name="Guy L."/>
            <person name="Ettema T.J."/>
        </authorList>
    </citation>
    <scope>NUCLEOTIDE SEQUENCE</scope>
</reference>
<proteinExistence type="predicted"/>